<name>A0A2H9VNB1_9SPHI</name>
<dbReference type="AlphaFoldDB" id="A0A2H9VNB1"/>
<dbReference type="RefSeq" id="WP_100342123.1">
    <property type="nucleotide sequence ID" value="NZ_PGFJ01000002.1"/>
</dbReference>
<dbReference type="NCBIfam" id="TIGR03513">
    <property type="entry name" value="GldL_gliding"/>
    <property type="match status" value="1"/>
</dbReference>
<evidence type="ECO:0000256" key="1">
    <source>
        <dbReference type="SAM" id="Phobius"/>
    </source>
</evidence>
<keyword evidence="1" id="KW-1133">Transmembrane helix</keyword>
<evidence type="ECO:0000313" key="3">
    <source>
        <dbReference type="EMBL" id="PJJ79812.1"/>
    </source>
</evidence>
<dbReference type="OrthoDB" id="1466660at2"/>
<gene>
    <name evidence="3" type="ORF">CLV57_2951</name>
</gene>
<dbReference type="Proteomes" id="UP000242687">
    <property type="component" value="Unassembled WGS sequence"/>
</dbReference>
<reference evidence="3 4" key="1">
    <citation type="submission" date="2017-11" db="EMBL/GenBank/DDBJ databases">
        <title>Genomic Encyclopedia of Archaeal and Bacterial Type Strains, Phase II (KMG-II): From Individual Species to Whole Genera.</title>
        <authorList>
            <person name="Goeker M."/>
        </authorList>
    </citation>
    <scope>NUCLEOTIDE SEQUENCE [LARGE SCALE GENOMIC DNA]</scope>
    <source>
        <strain evidence="3 4">DSM 28175</strain>
    </source>
</reference>
<feature type="domain" description="Gliding motility protein GldL-like N-terminal" evidence="2">
    <location>
        <begin position="13"/>
        <end position="74"/>
    </location>
</feature>
<evidence type="ECO:0000313" key="4">
    <source>
        <dbReference type="Proteomes" id="UP000242687"/>
    </source>
</evidence>
<accession>A0A2H9VNB1</accession>
<comment type="caution">
    <text evidence="3">The sequence shown here is derived from an EMBL/GenBank/DDBJ whole genome shotgun (WGS) entry which is preliminary data.</text>
</comment>
<dbReference type="InterPro" id="IPR019852">
    <property type="entry name" value="Motility-assoc_prot_GldL"/>
</dbReference>
<keyword evidence="1" id="KW-0472">Membrane</keyword>
<proteinExistence type="predicted"/>
<keyword evidence="4" id="KW-1185">Reference proteome</keyword>
<protein>
    <submittedName>
        <fullName evidence="3">Gliding motility-associated protein GldL</fullName>
    </submittedName>
</protein>
<dbReference type="InterPro" id="IPR055087">
    <property type="entry name" value="GldL-like_N"/>
</dbReference>
<feature type="transmembrane region" description="Helical" evidence="1">
    <location>
        <begin position="36"/>
        <end position="55"/>
    </location>
</feature>
<dbReference type="EMBL" id="PGFJ01000002">
    <property type="protein sequence ID" value="PJJ79812.1"/>
    <property type="molecule type" value="Genomic_DNA"/>
</dbReference>
<dbReference type="Pfam" id="PF22827">
    <property type="entry name" value="GldL_N"/>
    <property type="match status" value="1"/>
</dbReference>
<feature type="transmembrane region" description="Helical" evidence="1">
    <location>
        <begin position="12"/>
        <end position="30"/>
    </location>
</feature>
<evidence type="ECO:0000259" key="2">
    <source>
        <dbReference type="Pfam" id="PF22827"/>
    </source>
</evidence>
<sequence length="267" mass="29170">MAGKKKPYGINNIVSWGASIVIVGLMFKILHFPGSTYFIAGGLTVEALLFLMLGFQREEKEIDWTRVYPELNEDFAGELPKATVKQVSTGTGFSNTAALDKMLEDAKIGPELIASLGDGLRTFGDKVKGIARVTDAGEATMAFTEKVKTATASYDKLSVAFEGASKNLTDLAESNVDSKAYHEQVNNLAKNLSALNAVYELELQDSSAHLKSMNKFYQNLSLTMNNFNESLEDSKQFKDEVGRLAKNLASLNAIYGNMLSAMNQPRV</sequence>
<keyword evidence="1" id="KW-0812">Transmembrane</keyword>
<organism evidence="3 4">
    <name type="scientific">Mucilaginibacter auburnensis</name>
    <dbReference type="NCBI Taxonomy" id="1457233"/>
    <lineage>
        <taxon>Bacteria</taxon>
        <taxon>Pseudomonadati</taxon>
        <taxon>Bacteroidota</taxon>
        <taxon>Sphingobacteriia</taxon>
        <taxon>Sphingobacteriales</taxon>
        <taxon>Sphingobacteriaceae</taxon>
        <taxon>Mucilaginibacter</taxon>
    </lineage>
</organism>